<dbReference type="InterPro" id="IPR011920">
    <property type="entry name" value="Lipid_A_LpxL_LpxP"/>
</dbReference>
<evidence type="ECO:0000313" key="12">
    <source>
        <dbReference type="Proteomes" id="UP001523550"/>
    </source>
</evidence>
<organism evidence="11 12">
    <name type="scientific">Natronospira proteinivora</name>
    <dbReference type="NCBI Taxonomy" id="1807133"/>
    <lineage>
        <taxon>Bacteria</taxon>
        <taxon>Pseudomonadati</taxon>
        <taxon>Pseudomonadota</taxon>
        <taxon>Gammaproteobacteria</taxon>
        <taxon>Natronospirales</taxon>
        <taxon>Natronospiraceae</taxon>
        <taxon>Natronospira</taxon>
    </lineage>
</organism>
<comment type="subcellular location">
    <subcellularLocation>
        <location evidence="9">Cell inner membrane</location>
        <topology evidence="9">Single-pass membrane protein</topology>
    </subcellularLocation>
</comment>
<protein>
    <recommendedName>
        <fullName evidence="9">Lipid A biosynthesis acyltransferase</fullName>
        <ecNumber evidence="9">2.3.1.241</ecNumber>
    </recommendedName>
    <alternativeName>
        <fullName evidence="9">Kdo(2)-lipid IV(A) acyltransferase</fullName>
    </alternativeName>
</protein>
<dbReference type="EMBL" id="JALJYF010000003">
    <property type="protein sequence ID" value="MCP1728628.1"/>
    <property type="molecule type" value="Genomic_DNA"/>
</dbReference>
<gene>
    <name evidence="9" type="primary">lpxL</name>
    <name evidence="11" type="ORF">J2T60_002642</name>
</gene>
<accession>A0ABT1GE62</accession>
<dbReference type="PANTHER" id="PTHR30606:SF9">
    <property type="entry name" value="LIPID A BIOSYNTHESIS LAUROYLTRANSFERASE"/>
    <property type="match status" value="1"/>
</dbReference>
<feature type="region of interest" description="Disordered" evidence="10">
    <location>
        <begin position="287"/>
        <end position="306"/>
    </location>
</feature>
<evidence type="ECO:0000256" key="2">
    <source>
        <dbReference type="ARBA" id="ARBA00022519"/>
    </source>
</evidence>
<dbReference type="InterPro" id="IPR004960">
    <property type="entry name" value="LipA_acyltrans"/>
</dbReference>
<evidence type="ECO:0000313" key="11">
    <source>
        <dbReference type="EMBL" id="MCP1728628.1"/>
    </source>
</evidence>
<comment type="catalytic activity">
    <reaction evidence="9">
        <text>an alpha-Kdo-(2-&gt;4)-alpha-Kdo-(2-&gt;6)-lipid IVA + a fatty acyl-[ACP] = an alpha-Kdo-(2-&gt;4)-alpha-Kdo-(2-&gt;6)-(acyl)-lipid IVA + holo-[ACP]</text>
        <dbReference type="Rhea" id="RHEA:69396"/>
        <dbReference type="Rhea" id="RHEA-COMP:9685"/>
        <dbReference type="Rhea" id="RHEA-COMP:14125"/>
        <dbReference type="ChEBI" id="CHEBI:64479"/>
        <dbReference type="ChEBI" id="CHEBI:138651"/>
        <dbReference type="ChEBI" id="CHEBI:176429"/>
        <dbReference type="ChEBI" id="CHEBI:176430"/>
        <dbReference type="EC" id="2.3.1.241"/>
    </reaction>
</comment>
<comment type="caution">
    <text evidence="11">The sequence shown here is derived from an EMBL/GenBank/DDBJ whole genome shotgun (WGS) entry which is preliminary data.</text>
</comment>
<evidence type="ECO:0000256" key="7">
    <source>
        <dbReference type="ARBA" id="ARBA00023136"/>
    </source>
</evidence>
<comment type="pathway">
    <text evidence="9">Bacterial outer membrane biogenesis; lipopolysaccharide biosynthesis.</text>
</comment>
<dbReference type="HAMAP" id="MF_01942">
    <property type="entry name" value="Lipid_A_LpxL_LpxP"/>
    <property type="match status" value="1"/>
</dbReference>
<keyword evidence="7 9" id="KW-0472">Membrane</keyword>
<evidence type="ECO:0000256" key="5">
    <source>
        <dbReference type="ARBA" id="ARBA00022985"/>
    </source>
</evidence>
<keyword evidence="5 9" id="KW-0448">Lipopolysaccharide biosynthesis</keyword>
<dbReference type="Pfam" id="PF03279">
    <property type="entry name" value="Lip_A_acyltrans"/>
    <property type="match status" value="1"/>
</dbReference>
<name>A0ABT1GE62_9GAMM</name>
<feature type="transmembrane region" description="Helical" evidence="9">
    <location>
        <begin position="9"/>
        <end position="29"/>
    </location>
</feature>
<keyword evidence="8 9" id="KW-0012">Acyltransferase</keyword>
<comment type="function">
    <text evidence="9">Catalyzes the transfer of an acyl chain from an acyl-[acyl-carrier-protein] (ACP) to a Kdo(2)-lipid IV(A) to form a Kdo(2)-(acyl)-lipid IV(A).</text>
</comment>
<feature type="short sequence motif" description="HXXXXD motif" evidence="9">
    <location>
        <begin position="125"/>
        <end position="130"/>
    </location>
</feature>
<comment type="similarity">
    <text evidence="9">Belongs to the LpxL/LpxM/LpxP family.</text>
</comment>
<evidence type="ECO:0000256" key="6">
    <source>
        <dbReference type="ARBA" id="ARBA00022989"/>
    </source>
</evidence>
<keyword evidence="3 9" id="KW-0808">Transferase</keyword>
<keyword evidence="4 9" id="KW-0812">Transmembrane</keyword>
<dbReference type="GO" id="GO:0008913">
    <property type="term" value="F:Kdo2-lipid IVA acyltransferase activity"/>
    <property type="evidence" value="ECO:0007669"/>
    <property type="project" value="UniProtKB-EC"/>
</dbReference>
<sequence>MKAPLHPKYWIGWLGFGLLRLAILLPYPLQLRVGRGLGVIMQKLAGRRQRVAEYNLRVCYPDWSEDKRQHLIREHFKALGIALFEIGMCWWASDRRLKRLVRIEGLEHLDAALEKGKGAILLSAHFTTLEIGGRLLSLYRPFHLMYRPNRNALLETISKNRREAHFEKAIPRDSVRELLKSLKNNMTVWYAPDQGYQGSNSVTVPFFGVPAPTNPATHRLARISGATVMPFWVERLPGKQGYQLRIDPPIEGMAEMSPEEDGATVNKLIEAEARKIPEQYLWTHNRFKTTEHRKHEKRRKKQGDSR</sequence>
<comment type="pathway">
    <text evidence="9">Glycolipid biosynthesis; KDO(2)-lipid A biosynthesis; KDO(2)-lipid A from CMP-3-deoxy-D-manno-octulosonate and lipid IV(A): step 3/4.</text>
</comment>
<evidence type="ECO:0000256" key="10">
    <source>
        <dbReference type="SAM" id="MobiDB-lite"/>
    </source>
</evidence>
<proteinExistence type="inferred from homology"/>
<dbReference type="PANTHER" id="PTHR30606">
    <property type="entry name" value="LIPID A BIOSYNTHESIS LAUROYL ACYLTRANSFERASE"/>
    <property type="match status" value="1"/>
</dbReference>
<evidence type="ECO:0000256" key="9">
    <source>
        <dbReference type="HAMAP-Rule" id="MF_01942"/>
    </source>
</evidence>
<dbReference type="EC" id="2.3.1.241" evidence="9"/>
<dbReference type="CDD" id="cd07984">
    <property type="entry name" value="LPLAT_LABLAT-like"/>
    <property type="match status" value="1"/>
</dbReference>
<dbReference type="NCBIfam" id="TIGR02207">
    <property type="entry name" value="lipid_A_htrB"/>
    <property type="match status" value="1"/>
</dbReference>
<keyword evidence="6 9" id="KW-1133">Transmembrane helix</keyword>
<evidence type="ECO:0000256" key="1">
    <source>
        <dbReference type="ARBA" id="ARBA00022475"/>
    </source>
</evidence>
<evidence type="ECO:0000256" key="3">
    <source>
        <dbReference type="ARBA" id="ARBA00022679"/>
    </source>
</evidence>
<reference evidence="11 12" key="1">
    <citation type="submission" date="2022-03" db="EMBL/GenBank/DDBJ databases">
        <title>Genomic Encyclopedia of Type Strains, Phase III (KMG-III): the genomes of soil and plant-associated and newly described type strains.</title>
        <authorList>
            <person name="Whitman W."/>
        </authorList>
    </citation>
    <scope>NUCLEOTIDE SEQUENCE [LARGE SCALE GENOMIC DNA]</scope>
    <source>
        <strain evidence="11 12">BSker1</strain>
    </source>
</reference>
<dbReference type="RefSeq" id="WP_253451223.1">
    <property type="nucleotide sequence ID" value="NZ_JALJYF010000003.1"/>
</dbReference>
<keyword evidence="12" id="KW-1185">Reference proteome</keyword>
<evidence type="ECO:0000256" key="8">
    <source>
        <dbReference type="ARBA" id="ARBA00023315"/>
    </source>
</evidence>
<dbReference type="Proteomes" id="UP001523550">
    <property type="component" value="Unassembled WGS sequence"/>
</dbReference>
<evidence type="ECO:0000256" key="4">
    <source>
        <dbReference type="ARBA" id="ARBA00022692"/>
    </source>
</evidence>
<keyword evidence="2 9" id="KW-0997">Cell inner membrane</keyword>
<keyword evidence="1 9" id="KW-1003">Cell membrane</keyword>
<dbReference type="PIRSF" id="PIRSF026649">
    <property type="entry name" value="MsbB"/>
    <property type="match status" value="1"/>
</dbReference>